<proteinExistence type="predicted"/>
<sequence length="34" mass="3587">MYARSLSNEAFPDGLSLGSIPLIILLIIVSGLRG</sequence>
<dbReference type="EMBL" id="UINC01093201">
    <property type="protein sequence ID" value="SVC47433.1"/>
    <property type="molecule type" value="Genomic_DNA"/>
</dbReference>
<feature type="transmembrane region" description="Helical" evidence="1">
    <location>
        <begin position="14"/>
        <end position="32"/>
    </location>
</feature>
<accession>A0A382MEL0</accession>
<dbReference type="AlphaFoldDB" id="A0A382MEL0"/>
<name>A0A382MEL0_9ZZZZ</name>
<gene>
    <name evidence="2" type="ORF">METZ01_LOCUS300287</name>
</gene>
<protein>
    <submittedName>
        <fullName evidence="2">Uncharacterized protein</fullName>
    </submittedName>
</protein>
<organism evidence="2">
    <name type="scientific">marine metagenome</name>
    <dbReference type="NCBI Taxonomy" id="408172"/>
    <lineage>
        <taxon>unclassified sequences</taxon>
        <taxon>metagenomes</taxon>
        <taxon>ecological metagenomes</taxon>
    </lineage>
</organism>
<evidence type="ECO:0000256" key="1">
    <source>
        <dbReference type="SAM" id="Phobius"/>
    </source>
</evidence>
<keyword evidence="1" id="KW-0472">Membrane</keyword>
<reference evidence="2" key="1">
    <citation type="submission" date="2018-05" db="EMBL/GenBank/DDBJ databases">
        <authorList>
            <person name="Lanie J.A."/>
            <person name="Ng W.-L."/>
            <person name="Kazmierczak K.M."/>
            <person name="Andrzejewski T.M."/>
            <person name="Davidsen T.M."/>
            <person name="Wayne K.J."/>
            <person name="Tettelin H."/>
            <person name="Glass J.I."/>
            <person name="Rusch D."/>
            <person name="Podicherti R."/>
            <person name="Tsui H.-C.T."/>
            <person name="Winkler M.E."/>
        </authorList>
    </citation>
    <scope>NUCLEOTIDE SEQUENCE</scope>
</reference>
<keyword evidence="1" id="KW-0812">Transmembrane</keyword>
<keyword evidence="1" id="KW-1133">Transmembrane helix</keyword>
<evidence type="ECO:0000313" key="2">
    <source>
        <dbReference type="EMBL" id="SVC47433.1"/>
    </source>
</evidence>